<keyword evidence="4" id="KW-0418">Kinase</keyword>
<comment type="caution">
    <text evidence="4">The sequence shown here is derived from an EMBL/GenBank/DDBJ whole genome shotgun (WGS) entry which is preliminary data.</text>
</comment>
<dbReference type="PROSITE" id="PS50011">
    <property type="entry name" value="PROTEIN_KINASE_DOM"/>
    <property type="match status" value="1"/>
</dbReference>
<dbReference type="GO" id="GO:0005634">
    <property type="term" value="C:nucleus"/>
    <property type="evidence" value="ECO:0007669"/>
    <property type="project" value="TreeGrafter"/>
</dbReference>
<reference evidence="4 7" key="1">
    <citation type="journal article" date="2024" name="J Genomics">
        <title>Draft genome sequencing and assembly of Favolaschia claudopus CIRM-BRFM 2984 isolated from oak limbs.</title>
        <authorList>
            <person name="Navarro D."/>
            <person name="Drula E."/>
            <person name="Chaduli D."/>
            <person name="Cazenave R."/>
            <person name="Ahrendt S."/>
            <person name="Wang J."/>
            <person name="Lipzen A."/>
            <person name="Daum C."/>
            <person name="Barry K."/>
            <person name="Grigoriev I.V."/>
            <person name="Favel A."/>
            <person name="Rosso M.N."/>
            <person name="Martin F."/>
        </authorList>
    </citation>
    <scope>NUCLEOTIDE SEQUENCE [LARGE SCALE GENOMIC DNA]</scope>
    <source>
        <strain evidence="4 7">CIRM-BRFM 2984</strain>
    </source>
</reference>
<keyword evidence="4" id="KW-0808">Transferase</keyword>
<evidence type="ECO:0000313" key="6">
    <source>
        <dbReference type="EMBL" id="KAK7029122.1"/>
    </source>
</evidence>
<dbReference type="Proteomes" id="UP001362999">
    <property type="component" value="Unassembled WGS sequence"/>
</dbReference>
<protein>
    <submittedName>
        <fullName evidence="4">Kinase-like domain-containing protein</fullName>
    </submittedName>
</protein>
<dbReference type="AlphaFoldDB" id="A0AAV9ZIA3"/>
<accession>A0AAV9ZIA3</accession>
<sequence length="344" mass="38418">MQSPQALPPPLNPSHWPDLDEGQADELWEYWSVFLASQGYRIMGSPLYNTLGAGVPNRLCPPSNPFLPEENESFIIHSKATDMLSTRSLSAWRPCLEICFAIDGSQRQVVLKAMTKDSRELYILRRLSSPPLRSDKRNHVIPILDFIDMHEAVIVVMPAWGMFWNCPPCGSMQLRYQMATKLTLGLVFLHEQGIAHGDIHPGNIVISHDNRLARQAPEDDFRNEKNLEYAFLDFGSAQEPARESLALPITTPPAGFCAPEQVLGQGSQAIDLFAADVYNLGKTLQRELSDALDMYGREHLRGQNQQQYEGVLLQMTHAQPSKRGTAAQALDALRSAAERTPTVT</sequence>
<dbReference type="EMBL" id="JAWWNJ010000127">
    <property type="protein sequence ID" value="KAK6987910.1"/>
    <property type="molecule type" value="Genomic_DNA"/>
</dbReference>
<evidence type="ECO:0000313" key="7">
    <source>
        <dbReference type="Proteomes" id="UP001362999"/>
    </source>
</evidence>
<feature type="domain" description="Protein kinase" evidence="2">
    <location>
        <begin position="45"/>
        <end position="344"/>
    </location>
</feature>
<evidence type="ECO:0000313" key="4">
    <source>
        <dbReference type="EMBL" id="KAK6983862.1"/>
    </source>
</evidence>
<dbReference type="EMBL" id="JAWWNJ010000145">
    <property type="protein sequence ID" value="KAK6983862.1"/>
    <property type="molecule type" value="Genomic_DNA"/>
</dbReference>
<dbReference type="Pfam" id="PF00069">
    <property type="entry name" value="Pkinase"/>
    <property type="match status" value="1"/>
</dbReference>
<dbReference type="EMBL" id="JAWWNJ010000165">
    <property type="protein sequence ID" value="KAK6977835.1"/>
    <property type="molecule type" value="Genomic_DNA"/>
</dbReference>
<dbReference type="EMBL" id="JAWWNJ010000027">
    <property type="protein sequence ID" value="KAK7029122.1"/>
    <property type="molecule type" value="Genomic_DNA"/>
</dbReference>
<dbReference type="PANTHER" id="PTHR44167">
    <property type="entry name" value="OVARIAN-SPECIFIC SERINE/THREONINE-PROTEIN KINASE LOK-RELATED"/>
    <property type="match status" value="1"/>
</dbReference>
<feature type="region of interest" description="Disordered" evidence="1">
    <location>
        <begin position="323"/>
        <end position="344"/>
    </location>
</feature>
<dbReference type="GO" id="GO:0044773">
    <property type="term" value="P:mitotic DNA damage checkpoint signaling"/>
    <property type="evidence" value="ECO:0007669"/>
    <property type="project" value="TreeGrafter"/>
</dbReference>
<dbReference type="GO" id="GO:0004674">
    <property type="term" value="F:protein serine/threonine kinase activity"/>
    <property type="evidence" value="ECO:0007669"/>
    <property type="project" value="TreeGrafter"/>
</dbReference>
<keyword evidence="7" id="KW-1185">Reference proteome</keyword>
<dbReference type="GO" id="GO:0005524">
    <property type="term" value="F:ATP binding"/>
    <property type="evidence" value="ECO:0007669"/>
    <property type="project" value="InterPro"/>
</dbReference>
<proteinExistence type="predicted"/>
<evidence type="ECO:0000313" key="3">
    <source>
        <dbReference type="EMBL" id="KAK6977835.1"/>
    </source>
</evidence>
<feature type="compositionally biased region" description="Low complexity" evidence="1">
    <location>
        <begin position="326"/>
        <end position="335"/>
    </location>
</feature>
<dbReference type="InterPro" id="IPR000719">
    <property type="entry name" value="Prot_kinase_dom"/>
</dbReference>
<name>A0AAV9ZIA3_9AGAR</name>
<evidence type="ECO:0000313" key="5">
    <source>
        <dbReference type="EMBL" id="KAK6987910.1"/>
    </source>
</evidence>
<dbReference type="SUPFAM" id="SSF56112">
    <property type="entry name" value="Protein kinase-like (PK-like)"/>
    <property type="match status" value="1"/>
</dbReference>
<organism evidence="4 7">
    <name type="scientific">Favolaschia claudopus</name>
    <dbReference type="NCBI Taxonomy" id="2862362"/>
    <lineage>
        <taxon>Eukaryota</taxon>
        <taxon>Fungi</taxon>
        <taxon>Dikarya</taxon>
        <taxon>Basidiomycota</taxon>
        <taxon>Agaricomycotina</taxon>
        <taxon>Agaricomycetes</taxon>
        <taxon>Agaricomycetidae</taxon>
        <taxon>Agaricales</taxon>
        <taxon>Marasmiineae</taxon>
        <taxon>Mycenaceae</taxon>
        <taxon>Favolaschia</taxon>
    </lineage>
</organism>
<evidence type="ECO:0000256" key="1">
    <source>
        <dbReference type="SAM" id="MobiDB-lite"/>
    </source>
</evidence>
<evidence type="ECO:0000259" key="2">
    <source>
        <dbReference type="PROSITE" id="PS50011"/>
    </source>
</evidence>
<dbReference type="InterPro" id="IPR011009">
    <property type="entry name" value="Kinase-like_dom_sf"/>
</dbReference>
<gene>
    <name evidence="4" type="ORF">R3P38DRAFT_2577484</name>
    <name evidence="5" type="ORF">R3P38DRAFT_289019</name>
    <name evidence="3" type="ORF">R3P38DRAFT_3471859</name>
    <name evidence="6" type="ORF">R3P38DRAFT_3516067</name>
</gene>
<dbReference type="PANTHER" id="PTHR44167:SF24">
    <property type="entry name" value="SERINE_THREONINE-PROTEIN KINASE CHK2"/>
    <property type="match status" value="1"/>
</dbReference>
<dbReference type="Gene3D" id="1.10.510.10">
    <property type="entry name" value="Transferase(Phosphotransferase) domain 1"/>
    <property type="match status" value="1"/>
</dbReference>
<dbReference type="SMART" id="SM00220">
    <property type="entry name" value="S_TKc"/>
    <property type="match status" value="1"/>
</dbReference>